<name>A0AA42IDQ7_9GAMM</name>
<keyword evidence="1" id="KW-0812">Transmembrane</keyword>
<reference evidence="3" key="1">
    <citation type="submission" date="2022-09" db="EMBL/GenBank/DDBJ databases">
        <title>Intensive care unit water sources are persistently colonized with multi-drug resistant bacteria and are the site of extensive horizontal gene transfer of antibiotic resistance genes.</title>
        <authorList>
            <person name="Diorio-Toth L."/>
        </authorList>
    </citation>
    <scope>NUCLEOTIDE SEQUENCE</scope>
    <source>
        <strain evidence="3">GD04005</strain>
    </source>
</reference>
<feature type="transmembrane region" description="Helical" evidence="1">
    <location>
        <begin position="300"/>
        <end position="323"/>
    </location>
</feature>
<evidence type="ECO:0000259" key="2">
    <source>
        <dbReference type="Pfam" id="PF01757"/>
    </source>
</evidence>
<keyword evidence="1" id="KW-0472">Membrane</keyword>
<feature type="transmembrane region" description="Helical" evidence="1">
    <location>
        <begin position="221"/>
        <end position="242"/>
    </location>
</feature>
<dbReference type="Pfam" id="PF01757">
    <property type="entry name" value="Acyl_transf_3"/>
    <property type="match status" value="1"/>
</dbReference>
<dbReference type="RefSeq" id="WP_279695642.1">
    <property type="nucleotide sequence ID" value="NZ_JAOEEO010000002.1"/>
</dbReference>
<feature type="transmembrane region" description="Helical" evidence="1">
    <location>
        <begin position="263"/>
        <end position="280"/>
    </location>
</feature>
<proteinExistence type="predicted"/>
<dbReference type="InterPro" id="IPR050879">
    <property type="entry name" value="Acyltransferase_3"/>
</dbReference>
<feature type="transmembrane region" description="Helical" evidence="1">
    <location>
        <begin position="101"/>
        <end position="120"/>
    </location>
</feature>
<keyword evidence="3" id="KW-0012">Acyltransferase</keyword>
<protein>
    <submittedName>
        <fullName evidence="3">Acyltransferase</fullName>
    </submittedName>
</protein>
<feature type="transmembrane region" description="Helical" evidence="1">
    <location>
        <begin position="12"/>
        <end position="30"/>
    </location>
</feature>
<sequence length="372" mass="41099">MTTNKINAAESIRGLACLAVVLSHLSLTFFPQMHNFGWSKVPGYPVFAQLHHSPLAFFYSGTGAVFVFFVLSGFVLALSSFKKQNTAIQLKKSLIKRYPRLAIPAFVSCILAYLVCFVPVDVSHVSEWGAALANPHPQLTTALYEGSIGAFLFGDSSYNWVLWTMQIELLGSLVIYLASFLYGKQPILSGLFLLLSVAAASMISQTVLLGILSFILGMGLFLYAAELSTAISILLFLLGLYFCGAHNSSLSYQLFRSFLGEQTYDYLNFLGGFLVVYAVLKGKWLAQCFDRRALVFLGKVSFSIYLLHLAILYALGIPFFNLLHVQLAFSYFNAGLLASLFTMLVSIVLAQLYSRYIDDAAIKLSNKLAKLF</sequence>
<comment type="caution">
    <text evidence="3">The sequence shown here is derived from an EMBL/GenBank/DDBJ whole genome shotgun (WGS) entry which is preliminary data.</text>
</comment>
<evidence type="ECO:0000256" key="1">
    <source>
        <dbReference type="SAM" id="Phobius"/>
    </source>
</evidence>
<organism evidence="3 4">
    <name type="scientific">Acinetobacter courvalinii</name>
    <dbReference type="NCBI Taxonomy" id="280147"/>
    <lineage>
        <taxon>Bacteria</taxon>
        <taxon>Pseudomonadati</taxon>
        <taxon>Pseudomonadota</taxon>
        <taxon>Gammaproteobacteria</taxon>
        <taxon>Moraxellales</taxon>
        <taxon>Moraxellaceae</taxon>
        <taxon>Acinetobacter</taxon>
    </lineage>
</organism>
<dbReference type="GO" id="GO:0016747">
    <property type="term" value="F:acyltransferase activity, transferring groups other than amino-acyl groups"/>
    <property type="evidence" value="ECO:0007669"/>
    <property type="project" value="InterPro"/>
</dbReference>
<feature type="domain" description="Acyltransferase 3" evidence="2">
    <location>
        <begin position="10"/>
        <end position="350"/>
    </location>
</feature>
<dbReference type="EMBL" id="JAOEEO010000002">
    <property type="protein sequence ID" value="MDH0564283.1"/>
    <property type="molecule type" value="Genomic_DNA"/>
</dbReference>
<keyword evidence="3" id="KW-0808">Transferase</keyword>
<evidence type="ECO:0000313" key="4">
    <source>
        <dbReference type="Proteomes" id="UP001159329"/>
    </source>
</evidence>
<dbReference type="PANTHER" id="PTHR23028">
    <property type="entry name" value="ACETYLTRANSFERASE"/>
    <property type="match status" value="1"/>
</dbReference>
<feature type="transmembrane region" description="Helical" evidence="1">
    <location>
        <begin position="160"/>
        <end position="183"/>
    </location>
</feature>
<evidence type="ECO:0000313" key="3">
    <source>
        <dbReference type="EMBL" id="MDH0564283.1"/>
    </source>
</evidence>
<dbReference type="InterPro" id="IPR002656">
    <property type="entry name" value="Acyl_transf_3_dom"/>
</dbReference>
<accession>A0AA42IDQ7</accession>
<dbReference type="PANTHER" id="PTHR23028:SF134">
    <property type="entry name" value="PUTATIVE (AFU_ORTHOLOGUE AFUA_4G08520)-RELATED"/>
    <property type="match status" value="1"/>
</dbReference>
<dbReference type="Proteomes" id="UP001159329">
    <property type="component" value="Unassembled WGS sequence"/>
</dbReference>
<dbReference type="AlphaFoldDB" id="A0AA42IDQ7"/>
<gene>
    <name evidence="3" type="ORF">N7644_11375</name>
</gene>
<keyword evidence="1" id="KW-1133">Transmembrane helix</keyword>
<feature type="transmembrane region" description="Helical" evidence="1">
    <location>
        <begin position="330"/>
        <end position="353"/>
    </location>
</feature>
<feature type="transmembrane region" description="Helical" evidence="1">
    <location>
        <begin position="190"/>
        <end position="215"/>
    </location>
</feature>
<feature type="transmembrane region" description="Helical" evidence="1">
    <location>
        <begin position="56"/>
        <end position="81"/>
    </location>
</feature>